<feature type="domain" description="Peptidase S8/S53" evidence="7">
    <location>
        <begin position="212"/>
        <end position="486"/>
    </location>
</feature>
<evidence type="ECO:0000256" key="1">
    <source>
        <dbReference type="ARBA" id="ARBA00022670"/>
    </source>
</evidence>
<accession>A0A7C3SJX6</accession>
<evidence type="ECO:0000259" key="7">
    <source>
        <dbReference type="Pfam" id="PF00082"/>
    </source>
</evidence>
<dbReference type="AlphaFoldDB" id="A0A7C3SJX6"/>
<dbReference type="InterPro" id="IPR036852">
    <property type="entry name" value="Peptidase_S8/S53_dom_sf"/>
</dbReference>
<evidence type="ECO:0000256" key="4">
    <source>
        <dbReference type="PIRSR" id="PIRSR615500-1"/>
    </source>
</evidence>
<dbReference type="GO" id="GO:0004252">
    <property type="term" value="F:serine-type endopeptidase activity"/>
    <property type="evidence" value="ECO:0007669"/>
    <property type="project" value="UniProtKB-UniRule"/>
</dbReference>
<feature type="active site" description="Charge relay system" evidence="4 5">
    <location>
        <position position="261"/>
    </location>
</feature>
<evidence type="ECO:0000313" key="8">
    <source>
        <dbReference type="EMBL" id="HGB15406.1"/>
    </source>
</evidence>
<evidence type="ECO:0000256" key="5">
    <source>
        <dbReference type="PROSITE-ProRule" id="PRU01240"/>
    </source>
</evidence>
<dbReference type="InterPro" id="IPR000209">
    <property type="entry name" value="Peptidase_S8/S53_dom"/>
</dbReference>
<dbReference type="GO" id="GO:0016020">
    <property type="term" value="C:membrane"/>
    <property type="evidence" value="ECO:0007669"/>
    <property type="project" value="TreeGrafter"/>
</dbReference>
<dbReference type="InterPro" id="IPR023827">
    <property type="entry name" value="Peptidase_S8_Asp-AS"/>
</dbReference>
<dbReference type="InterPro" id="IPR015500">
    <property type="entry name" value="Peptidase_S8_subtilisin-rel"/>
</dbReference>
<sequence length="509" mass="56041">MSEPYYYYSGQQMPLSLVQDACLVSLRKPFTGKAKTYFPQLRQLAGNLAHRFELRVDTGYFPQFIVLRGDPDRLKKVREHEAVHCLRHLYKDHNGLELALSDEVMVKFRDGVPHKIWEGIIHQWECQLAEEKPGYRLISVRSSTPDAPLWVANRLKEKKGEYVLYALPNAVQRATPAQVPSRPQSAPRFGEQWHLQIVGAEAAWALTCGDPAIMVALIDSGVDLKHLELKAALLPNLGYDFVADDSLPSYEDDPGDKGYAHGTACAGIIIAQGLQVTGIAPHCRVIPFRVQSHTFDQYKEIMEQVAQRNPHIISCSWHISENDPMEEAAEMVATKGRNGKGIPIFCAAGQHFDETNQVWQGQDHLCFPAALSQKGFTLAVGASTEADLRWPGSNHGLGLDFLAPGWSDAGPDGGILTTDVRGRGGYGHASYCRVGGTSLATPLAAGVAALMLSQNPSLTAEEVRSILRQTAEKINLWEDNYQQGWSPLSGYGRINALKAVEAVNPVKTP</sequence>
<organism evidence="8">
    <name type="scientific">Desulfobacca acetoxidans</name>
    <dbReference type="NCBI Taxonomy" id="60893"/>
    <lineage>
        <taxon>Bacteria</taxon>
        <taxon>Pseudomonadati</taxon>
        <taxon>Thermodesulfobacteriota</taxon>
        <taxon>Desulfobaccia</taxon>
        <taxon>Desulfobaccales</taxon>
        <taxon>Desulfobaccaceae</taxon>
        <taxon>Desulfobacca</taxon>
    </lineage>
</organism>
<comment type="caution">
    <text evidence="8">The sequence shown here is derived from an EMBL/GenBank/DDBJ whole genome shotgun (WGS) entry which is preliminary data.</text>
</comment>
<dbReference type="InterPro" id="IPR023828">
    <property type="entry name" value="Peptidase_S8_Ser-AS"/>
</dbReference>
<dbReference type="PANTHER" id="PTHR42884">
    <property type="entry name" value="PROPROTEIN CONVERTASE SUBTILISIN/KEXIN-RELATED"/>
    <property type="match status" value="1"/>
</dbReference>
<dbReference type="Gene3D" id="3.40.50.200">
    <property type="entry name" value="Peptidase S8/S53 domain"/>
    <property type="match status" value="1"/>
</dbReference>
<name>A0A7C3SJX6_9BACT</name>
<dbReference type="PROSITE" id="PS51892">
    <property type="entry name" value="SUBTILASE"/>
    <property type="match status" value="1"/>
</dbReference>
<reference evidence="8" key="1">
    <citation type="journal article" date="2020" name="mSystems">
        <title>Genome- and Community-Level Interaction Insights into Carbon Utilization and Element Cycling Functions of Hydrothermarchaeota in Hydrothermal Sediment.</title>
        <authorList>
            <person name="Zhou Z."/>
            <person name="Liu Y."/>
            <person name="Xu W."/>
            <person name="Pan J."/>
            <person name="Luo Z.H."/>
            <person name="Li M."/>
        </authorList>
    </citation>
    <scope>NUCLEOTIDE SEQUENCE [LARGE SCALE GENOMIC DNA]</scope>
    <source>
        <strain evidence="8">SpSt-776</strain>
    </source>
</reference>
<dbReference type="Pfam" id="PF00082">
    <property type="entry name" value="Peptidase_S8"/>
    <property type="match status" value="1"/>
</dbReference>
<gene>
    <name evidence="8" type="ORF">ENV62_09250</name>
</gene>
<dbReference type="PRINTS" id="PR00723">
    <property type="entry name" value="SUBTILISIN"/>
</dbReference>
<dbReference type="PROSITE" id="PS00136">
    <property type="entry name" value="SUBTILASE_ASP"/>
    <property type="match status" value="1"/>
</dbReference>
<keyword evidence="1 5" id="KW-0645">Protease</keyword>
<feature type="active site" description="Charge relay system" evidence="4 5">
    <location>
        <position position="438"/>
    </location>
</feature>
<evidence type="ECO:0000256" key="6">
    <source>
        <dbReference type="RuleBase" id="RU003355"/>
    </source>
</evidence>
<evidence type="ECO:0000256" key="2">
    <source>
        <dbReference type="ARBA" id="ARBA00022801"/>
    </source>
</evidence>
<dbReference type="GO" id="GO:0016485">
    <property type="term" value="P:protein processing"/>
    <property type="evidence" value="ECO:0007669"/>
    <property type="project" value="TreeGrafter"/>
</dbReference>
<dbReference type="PROSITE" id="PS00138">
    <property type="entry name" value="SUBTILASE_SER"/>
    <property type="match status" value="1"/>
</dbReference>
<dbReference type="SUPFAM" id="SSF52743">
    <property type="entry name" value="Subtilisin-like"/>
    <property type="match status" value="1"/>
</dbReference>
<dbReference type="PANTHER" id="PTHR42884:SF14">
    <property type="entry name" value="NEUROENDOCRINE CONVERTASE 1"/>
    <property type="match status" value="1"/>
</dbReference>
<proteinExistence type="inferred from homology"/>
<evidence type="ECO:0000256" key="3">
    <source>
        <dbReference type="ARBA" id="ARBA00022825"/>
    </source>
</evidence>
<protein>
    <recommendedName>
        <fullName evidence="7">Peptidase S8/S53 domain-containing protein</fullName>
    </recommendedName>
</protein>
<comment type="similarity">
    <text evidence="5 6">Belongs to the peptidase S8 family.</text>
</comment>
<feature type="active site" description="Charge relay system" evidence="4 5">
    <location>
        <position position="219"/>
    </location>
</feature>
<keyword evidence="3 5" id="KW-0720">Serine protease</keyword>
<keyword evidence="2 5" id="KW-0378">Hydrolase</keyword>
<dbReference type="EMBL" id="DTHB01000053">
    <property type="protein sequence ID" value="HGB15406.1"/>
    <property type="molecule type" value="Genomic_DNA"/>
</dbReference>